<keyword evidence="3" id="KW-1185">Reference proteome</keyword>
<reference evidence="2 3" key="1">
    <citation type="submission" date="2022-01" db="EMBL/GenBank/DDBJ databases">
        <authorList>
            <person name="Xiong W."/>
            <person name="Schranz E."/>
        </authorList>
    </citation>
    <scope>NUCLEOTIDE SEQUENCE [LARGE SCALE GENOMIC DNA]</scope>
</reference>
<feature type="compositionally biased region" description="Basic residues" evidence="1">
    <location>
        <begin position="37"/>
        <end position="48"/>
    </location>
</feature>
<evidence type="ECO:0000313" key="2">
    <source>
        <dbReference type="EMBL" id="CAH1417177.1"/>
    </source>
</evidence>
<proteinExistence type="predicted"/>
<evidence type="ECO:0000313" key="3">
    <source>
        <dbReference type="Proteomes" id="UP001157418"/>
    </source>
</evidence>
<comment type="caution">
    <text evidence="2">The sequence shown here is derived from an EMBL/GenBank/DDBJ whole genome shotgun (WGS) entry which is preliminary data.</text>
</comment>
<organism evidence="2 3">
    <name type="scientific">Lactuca virosa</name>
    <dbReference type="NCBI Taxonomy" id="75947"/>
    <lineage>
        <taxon>Eukaryota</taxon>
        <taxon>Viridiplantae</taxon>
        <taxon>Streptophyta</taxon>
        <taxon>Embryophyta</taxon>
        <taxon>Tracheophyta</taxon>
        <taxon>Spermatophyta</taxon>
        <taxon>Magnoliopsida</taxon>
        <taxon>eudicotyledons</taxon>
        <taxon>Gunneridae</taxon>
        <taxon>Pentapetalae</taxon>
        <taxon>asterids</taxon>
        <taxon>campanulids</taxon>
        <taxon>Asterales</taxon>
        <taxon>Asteraceae</taxon>
        <taxon>Cichorioideae</taxon>
        <taxon>Cichorieae</taxon>
        <taxon>Lactucinae</taxon>
        <taxon>Lactuca</taxon>
    </lineage>
</organism>
<feature type="compositionally biased region" description="Basic and acidic residues" evidence="1">
    <location>
        <begin position="10"/>
        <end position="23"/>
    </location>
</feature>
<accession>A0AAU9LRZ8</accession>
<sequence length="103" mass="12178">MEYPYMSSSVKEDESFWEEHEPQTEFIKPLPPVSRRMPGRPKVNRRRHVSENDGRVHTPRTVRCGKCFEYGHNQKGCKNATREPVAMPPKKKRRPRKEQCEPS</sequence>
<dbReference type="Proteomes" id="UP001157418">
    <property type="component" value="Unassembled WGS sequence"/>
</dbReference>
<dbReference type="EMBL" id="CAKMRJ010000002">
    <property type="protein sequence ID" value="CAH1417177.1"/>
    <property type="molecule type" value="Genomic_DNA"/>
</dbReference>
<feature type="region of interest" description="Disordered" evidence="1">
    <location>
        <begin position="73"/>
        <end position="103"/>
    </location>
</feature>
<protein>
    <recommendedName>
        <fullName evidence="4">CCHC-type domain-containing protein</fullName>
    </recommendedName>
</protein>
<gene>
    <name evidence="2" type="ORF">LVIROSA_LOCUS4881</name>
</gene>
<evidence type="ECO:0000256" key="1">
    <source>
        <dbReference type="SAM" id="MobiDB-lite"/>
    </source>
</evidence>
<evidence type="ECO:0008006" key="4">
    <source>
        <dbReference type="Google" id="ProtNLM"/>
    </source>
</evidence>
<dbReference type="AlphaFoldDB" id="A0AAU9LRZ8"/>
<name>A0AAU9LRZ8_9ASTR</name>
<feature type="region of interest" description="Disordered" evidence="1">
    <location>
        <begin position="1"/>
        <end position="58"/>
    </location>
</feature>